<dbReference type="GeneID" id="43589172"/>
<feature type="compositionally biased region" description="Basic and acidic residues" evidence="2">
    <location>
        <begin position="258"/>
        <end position="275"/>
    </location>
</feature>
<feature type="compositionally biased region" description="Low complexity" evidence="2">
    <location>
        <begin position="21"/>
        <end position="31"/>
    </location>
</feature>
<sequence length="659" mass="70685">MTSSSAINHSAFIIPHTPTRNTTTNNNNNNNNKERAALILSTTSTPSHQQQHQRTRSTAPLPANYHRLAPPSSSSTTTSNGRQSGIRPLGMSSKSNLPSTSPAAAPSPSMTKSEYYPSTPLSSSTRHNNSNNNDRIGSLGEDHHPKQIDSASSSSSSKLKRLSLVASHSISLDHPTSYGLATTPSTPHLPPPTPTTPMTPNTPASASANPRRRSMRMSMGVSRESISYSPNPNPYSTSTNSTPRLGTMGYRTDGATSETRRSDEWGKKEREKDGFGWDGSEDGEESEDGDVVGAGGVEGKRRTRTLTEKHSDLLTMIAQRERRVSELRQELQQQETSLAQLKSRWTSIVSRANRSPTSGTHSFTHPPRHGSISQSLSTSTSSSTSSSLATIDEPPQQPSFAASANLGLGVGANVLNGLIHQTEGYLGPEVVEGGKRFLGTLWRTVGAAAGGTVPHQEGQEGEEGQRDVREERVTEEGSKDEWGQFAPKLDLSGLQRMIVPWNSPSQAHATTQRDRRQRRERDDRSATVTPTSGQFMTTQSSSTIALRRSPLMSPRTNSSLGINTSHAKFSPPLSTPLTSFSAAGLDPTTGLGLGLGLGFDLGTSSTITNTGGPDLLSSSEEEEDKHSLGKAISPFRKTSIDPHSNHPNLGGKQGDGWEF</sequence>
<reference evidence="3" key="1">
    <citation type="submission" date="2017-08" db="EMBL/GenBank/DDBJ databases">
        <authorList>
            <person name="Cuomo C."/>
            <person name="Billmyre B."/>
            <person name="Heitman J."/>
        </authorList>
    </citation>
    <scope>NUCLEOTIDE SEQUENCE</scope>
    <source>
        <strain evidence="3">CBS 12478</strain>
    </source>
</reference>
<evidence type="ECO:0000313" key="3">
    <source>
        <dbReference type="EMBL" id="WWD21784.1"/>
    </source>
</evidence>
<feature type="compositionally biased region" description="Low complexity" evidence="2">
    <location>
        <begin position="98"/>
        <end position="109"/>
    </location>
</feature>
<dbReference type="Proteomes" id="UP000322225">
    <property type="component" value="Chromosome 11"/>
</dbReference>
<gene>
    <name evidence="3" type="ORF">CI109_106271</name>
</gene>
<feature type="compositionally biased region" description="Basic and acidic residues" evidence="2">
    <location>
        <begin position="463"/>
        <end position="482"/>
    </location>
</feature>
<evidence type="ECO:0000256" key="2">
    <source>
        <dbReference type="SAM" id="MobiDB-lite"/>
    </source>
</evidence>
<evidence type="ECO:0000256" key="1">
    <source>
        <dbReference type="SAM" id="Coils"/>
    </source>
</evidence>
<feature type="compositionally biased region" description="Polar residues" evidence="2">
    <location>
        <begin position="528"/>
        <end position="544"/>
    </location>
</feature>
<feature type="coiled-coil region" evidence="1">
    <location>
        <begin position="317"/>
        <end position="344"/>
    </location>
</feature>
<keyword evidence="4" id="KW-1185">Reference proteome</keyword>
<feature type="compositionally biased region" description="Low complexity" evidence="2">
    <location>
        <begin position="198"/>
        <end position="209"/>
    </location>
</feature>
<feature type="region of interest" description="Disordered" evidence="2">
    <location>
        <begin position="1"/>
        <end position="31"/>
    </location>
</feature>
<feature type="compositionally biased region" description="Low complexity" evidence="2">
    <location>
        <begin position="43"/>
        <end position="58"/>
    </location>
</feature>
<feature type="compositionally biased region" description="Low complexity" evidence="2">
    <location>
        <begin position="371"/>
        <end position="387"/>
    </location>
</feature>
<feature type="region of interest" description="Disordered" evidence="2">
    <location>
        <begin position="352"/>
        <end position="402"/>
    </location>
</feature>
<dbReference type="AlphaFoldDB" id="A0AAJ8LPZ4"/>
<feature type="region of interest" description="Disordered" evidence="2">
    <location>
        <begin position="449"/>
        <end position="486"/>
    </location>
</feature>
<accession>A0AAJ8LPZ4</accession>
<dbReference type="KEGG" id="ksn:43589172"/>
<protein>
    <recommendedName>
        <fullName evidence="5">DUF4048 domain-containing protein</fullName>
    </recommendedName>
</protein>
<feature type="compositionally biased region" description="Pro residues" evidence="2">
    <location>
        <begin position="187"/>
        <end position="197"/>
    </location>
</feature>
<reference evidence="3" key="2">
    <citation type="submission" date="2024-01" db="EMBL/GenBank/DDBJ databases">
        <title>Comparative genomics of Cryptococcus and Kwoniella reveals pathogenesis evolution and contrasting modes of karyotype evolution via chromosome fusion or intercentromeric recombination.</title>
        <authorList>
            <person name="Coelho M.A."/>
            <person name="David-Palma M."/>
            <person name="Shea T."/>
            <person name="Bowers K."/>
            <person name="McGinley-Smith S."/>
            <person name="Mohammad A.W."/>
            <person name="Gnirke A."/>
            <person name="Yurkov A.M."/>
            <person name="Nowrousian M."/>
            <person name="Sun S."/>
            <person name="Cuomo C.A."/>
            <person name="Heitman J."/>
        </authorList>
    </citation>
    <scope>NUCLEOTIDE SEQUENCE</scope>
    <source>
        <strain evidence="3">CBS 12478</strain>
    </source>
</reference>
<feature type="region of interest" description="Disordered" evidence="2">
    <location>
        <begin position="610"/>
        <end position="659"/>
    </location>
</feature>
<feature type="compositionally biased region" description="Acidic residues" evidence="2">
    <location>
        <begin position="279"/>
        <end position="290"/>
    </location>
</feature>
<keyword evidence="1" id="KW-0175">Coiled coil</keyword>
<dbReference type="RefSeq" id="XP_065823880.1">
    <property type="nucleotide sequence ID" value="XM_065967808.1"/>
</dbReference>
<evidence type="ECO:0000313" key="4">
    <source>
        <dbReference type="Proteomes" id="UP000322225"/>
    </source>
</evidence>
<feature type="compositionally biased region" description="Low complexity" evidence="2">
    <location>
        <begin position="122"/>
        <end position="133"/>
    </location>
</feature>
<name>A0AAJ8LPZ4_9TREE</name>
<dbReference type="EMBL" id="CP144061">
    <property type="protein sequence ID" value="WWD21784.1"/>
    <property type="molecule type" value="Genomic_DNA"/>
</dbReference>
<feature type="compositionally biased region" description="Basic and acidic residues" evidence="2">
    <location>
        <begin position="511"/>
        <end position="525"/>
    </location>
</feature>
<feature type="region of interest" description="Disordered" evidence="2">
    <location>
        <begin position="175"/>
        <end position="296"/>
    </location>
</feature>
<feature type="region of interest" description="Disordered" evidence="2">
    <location>
        <begin position="43"/>
        <end position="158"/>
    </location>
</feature>
<feature type="compositionally biased region" description="Low complexity" evidence="2">
    <location>
        <begin position="216"/>
        <end position="243"/>
    </location>
</feature>
<feature type="region of interest" description="Disordered" evidence="2">
    <location>
        <begin position="500"/>
        <end position="545"/>
    </location>
</feature>
<organism evidence="3 4">
    <name type="scientific">Kwoniella shandongensis</name>
    <dbReference type="NCBI Taxonomy" id="1734106"/>
    <lineage>
        <taxon>Eukaryota</taxon>
        <taxon>Fungi</taxon>
        <taxon>Dikarya</taxon>
        <taxon>Basidiomycota</taxon>
        <taxon>Agaricomycotina</taxon>
        <taxon>Tremellomycetes</taxon>
        <taxon>Tremellales</taxon>
        <taxon>Cryptococcaceae</taxon>
        <taxon>Kwoniella</taxon>
    </lineage>
</organism>
<feature type="compositionally biased region" description="Polar residues" evidence="2">
    <location>
        <begin position="352"/>
        <end position="363"/>
    </location>
</feature>
<proteinExistence type="predicted"/>
<evidence type="ECO:0008006" key="5">
    <source>
        <dbReference type="Google" id="ProtNLM"/>
    </source>
</evidence>